<dbReference type="Proteomes" id="UP000317422">
    <property type="component" value="Unassembled WGS sequence"/>
</dbReference>
<organism evidence="1 2">
    <name type="scientific">Haloactinospora alba</name>
    <dbReference type="NCBI Taxonomy" id="405555"/>
    <lineage>
        <taxon>Bacteria</taxon>
        <taxon>Bacillati</taxon>
        <taxon>Actinomycetota</taxon>
        <taxon>Actinomycetes</taxon>
        <taxon>Streptosporangiales</taxon>
        <taxon>Nocardiopsidaceae</taxon>
        <taxon>Haloactinospora</taxon>
    </lineage>
</organism>
<dbReference type="RefSeq" id="WP_141925550.1">
    <property type="nucleotide sequence ID" value="NZ_VFQC01000002.1"/>
</dbReference>
<reference evidence="1 2" key="1">
    <citation type="submission" date="2019-06" db="EMBL/GenBank/DDBJ databases">
        <title>Sequencing the genomes of 1000 actinobacteria strains.</title>
        <authorList>
            <person name="Klenk H.-P."/>
        </authorList>
    </citation>
    <scope>NUCLEOTIDE SEQUENCE [LARGE SCALE GENOMIC DNA]</scope>
    <source>
        <strain evidence="1 2">DSM 45015</strain>
    </source>
</reference>
<protein>
    <submittedName>
        <fullName evidence="1">Uncharacterized protein</fullName>
    </submittedName>
</protein>
<evidence type="ECO:0000313" key="2">
    <source>
        <dbReference type="Proteomes" id="UP000317422"/>
    </source>
</evidence>
<sequence length="60" mass="6898">MADSSTRRTQCIHDWQADVLCCACWPGEGHPHDWQPNGRCCRCGAEMEVPHWEDVMPMPE</sequence>
<dbReference type="OrthoDB" id="5164467at2"/>
<name>A0A543N9K1_9ACTN</name>
<evidence type="ECO:0000313" key="1">
    <source>
        <dbReference type="EMBL" id="TQN28506.1"/>
    </source>
</evidence>
<dbReference type="AlphaFoldDB" id="A0A543N9K1"/>
<proteinExistence type="predicted"/>
<accession>A0A543N9K1</accession>
<gene>
    <name evidence="1" type="ORF">FHX37_3851</name>
</gene>
<keyword evidence="2" id="KW-1185">Reference proteome</keyword>
<dbReference type="EMBL" id="VFQC01000002">
    <property type="protein sequence ID" value="TQN28506.1"/>
    <property type="molecule type" value="Genomic_DNA"/>
</dbReference>
<comment type="caution">
    <text evidence="1">The sequence shown here is derived from an EMBL/GenBank/DDBJ whole genome shotgun (WGS) entry which is preliminary data.</text>
</comment>